<dbReference type="Proteomes" id="UP001321475">
    <property type="component" value="Chromosome"/>
</dbReference>
<evidence type="ECO:0000256" key="2">
    <source>
        <dbReference type="ARBA" id="ARBA00012727"/>
    </source>
</evidence>
<sequence>MKEQPGGAGRAGGGSARGDGDDSANHGTSGGSEEDDPAGSQPREGAASREKTRSPEAPDATPPRPTGAARATPPRPMLAQASAERALRSAVRDEPDDWAFEVKWDGARVLASVDSTGARLTSRSGADVTASYPEVAQALVDALAAAPEPSAGDAHARSWTLDGEVVALDAAGRPSFRRLQRRMNVSSAAEVAAARRQVGVQYMAFDLLALDGRSLLGEPYATRRELLEQQVGGAETSLAVPPALDDLDDALGLSRRFRLEGIVAKHRDATYVPGRRSSTWLKVKHVHAQEAVVVGWRPGHGDRGRLLGSLLLAVPDPAVPPTRGVPFGLRYVGRVGSGFTDRERREIVERLAKVERATAPAREVPAADAADARWVTPRDVVEVLLGGWTGDAPGAGSVRHAVWRGWRPDKDPGDVVVEP</sequence>
<feature type="compositionally biased region" description="Gly residues" evidence="5">
    <location>
        <begin position="1"/>
        <end position="17"/>
    </location>
</feature>
<evidence type="ECO:0000259" key="6">
    <source>
        <dbReference type="PROSITE" id="PS50160"/>
    </source>
</evidence>
<accession>A0ABN6XHV1</accession>
<evidence type="ECO:0000256" key="3">
    <source>
        <dbReference type="ARBA" id="ARBA00022598"/>
    </source>
</evidence>
<dbReference type="Pfam" id="PF01068">
    <property type="entry name" value="DNA_ligase_A_M"/>
    <property type="match status" value="1"/>
</dbReference>
<dbReference type="Pfam" id="PF04679">
    <property type="entry name" value="DNA_ligase_A_C"/>
    <property type="match status" value="1"/>
</dbReference>
<dbReference type="NCBIfam" id="TIGR02779">
    <property type="entry name" value="NHEJ_ligase_lig"/>
    <property type="match status" value="1"/>
</dbReference>
<reference evidence="8" key="1">
    <citation type="journal article" date="2019" name="Int. J. Syst. Evol. Microbiol.">
        <title>The Global Catalogue of Microorganisms (GCM) 10K type strain sequencing project: providing services to taxonomists for standard genome sequencing and annotation.</title>
        <authorList>
            <consortium name="The Broad Institute Genomics Platform"/>
            <consortium name="The Broad Institute Genome Sequencing Center for Infectious Disease"/>
            <person name="Wu L."/>
            <person name="Ma J."/>
        </authorList>
    </citation>
    <scope>NUCLEOTIDE SEQUENCE [LARGE SCALE GENOMIC DNA]</scope>
    <source>
        <strain evidence="8">NBRC 108565</strain>
    </source>
</reference>
<feature type="region of interest" description="Disordered" evidence="5">
    <location>
        <begin position="1"/>
        <end position="83"/>
    </location>
</feature>
<dbReference type="InterPro" id="IPR014146">
    <property type="entry name" value="LigD_ligase_dom"/>
</dbReference>
<dbReference type="Gene3D" id="3.30.470.30">
    <property type="entry name" value="DNA ligase/mRNA capping enzyme"/>
    <property type="match status" value="1"/>
</dbReference>
<dbReference type="CDD" id="cd07906">
    <property type="entry name" value="Adenylation_DNA_ligase_LigD_LigC"/>
    <property type="match status" value="1"/>
</dbReference>
<proteinExistence type="inferred from homology"/>
<organism evidence="7 8">
    <name type="scientific">Paraoerskovia sediminicola</name>
    <dbReference type="NCBI Taxonomy" id="1138587"/>
    <lineage>
        <taxon>Bacteria</taxon>
        <taxon>Bacillati</taxon>
        <taxon>Actinomycetota</taxon>
        <taxon>Actinomycetes</taxon>
        <taxon>Micrococcales</taxon>
        <taxon>Cellulomonadaceae</taxon>
        <taxon>Paraoerskovia</taxon>
    </lineage>
</organism>
<evidence type="ECO:0000313" key="7">
    <source>
        <dbReference type="EMBL" id="BDZ43170.1"/>
    </source>
</evidence>
<name>A0ABN6XHV1_9CELL</name>
<comment type="catalytic activity">
    <reaction evidence="4">
        <text>ATP + (deoxyribonucleotide)n-3'-hydroxyl + 5'-phospho-(deoxyribonucleotide)m = (deoxyribonucleotide)n+m + AMP + diphosphate.</text>
        <dbReference type="EC" id="6.5.1.1"/>
    </reaction>
</comment>
<dbReference type="PROSITE" id="PS50160">
    <property type="entry name" value="DNA_LIGASE_A3"/>
    <property type="match status" value="1"/>
</dbReference>
<dbReference type="PROSITE" id="PS00697">
    <property type="entry name" value="DNA_LIGASE_A1"/>
    <property type="match status" value="1"/>
</dbReference>
<dbReference type="Gene3D" id="2.40.50.140">
    <property type="entry name" value="Nucleic acid-binding proteins"/>
    <property type="match status" value="1"/>
</dbReference>
<dbReference type="EC" id="6.5.1.1" evidence="2"/>
<gene>
    <name evidence="7" type="ORF">GCM10025865_24690</name>
</gene>
<dbReference type="SUPFAM" id="SSF56091">
    <property type="entry name" value="DNA ligase/mRNA capping enzyme, catalytic domain"/>
    <property type="match status" value="1"/>
</dbReference>
<dbReference type="InterPro" id="IPR012309">
    <property type="entry name" value="DNA_ligase_ATP-dep_C"/>
</dbReference>
<evidence type="ECO:0000313" key="8">
    <source>
        <dbReference type="Proteomes" id="UP001321475"/>
    </source>
</evidence>
<protein>
    <recommendedName>
        <fullName evidence="2">DNA ligase (ATP)</fullName>
        <ecNumber evidence="2">6.5.1.1</ecNumber>
    </recommendedName>
</protein>
<comment type="similarity">
    <text evidence="1">Belongs to the ATP-dependent DNA ligase family.</text>
</comment>
<keyword evidence="8" id="KW-1185">Reference proteome</keyword>
<dbReference type="InterPro" id="IPR012310">
    <property type="entry name" value="DNA_ligase_ATP-dep_cent"/>
</dbReference>
<keyword evidence="3" id="KW-0436">Ligase</keyword>
<dbReference type="CDD" id="cd07971">
    <property type="entry name" value="OBF_DNA_ligase_LigD"/>
    <property type="match status" value="1"/>
</dbReference>
<dbReference type="Gene3D" id="3.30.1490.70">
    <property type="match status" value="1"/>
</dbReference>
<evidence type="ECO:0000256" key="1">
    <source>
        <dbReference type="ARBA" id="ARBA00007572"/>
    </source>
</evidence>
<dbReference type="InterPro" id="IPR016059">
    <property type="entry name" value="DNA_ligase_ATP-dep_CS"/>
</dbReference>
<evidence type="ECO:0000256" key="5">
    <source>
        <dbReference type="SAM" id="MobiDB-lite"/>
    </source>
</evidence>
<dbReference type="PANTHER" id="PTHR45674">
    <property type="entry name" value="DNA LIGASE 1/3 FAMILY MEMBER"/>
    <property type="match status" value="1"/>
</dbReference>
<dbReference type="SUPFAM" id="SSF50249">
    <property type="entry name" value="Nucleic acid-binding proteins"/>
    <property type="match status" value="1"/>
</dbReference>
<dbReference type="InterPro" id="IPR050191">
    <property type="entry name" value="ATP-dep_DNA_ligase"/>
</dbReference>
<feature type="compositionally biased region" description="Basic and acidic residues" evidence="5">
    <location>
        <begin position="46"/>
        <end position="56"/>
    </location>
</feature>
<evidence type="ECO:0000256" key="4">
    <source>
        <dbReference type="ARBA" id="ARBA00034003"/>
    </source>
</evidence>
<dbReference type="PANTHER" id="PTHR45674:SF4">
    <property type="entry name" value="DNA LIGASE 1"/>
    <property type="match status" value="1"/>
</dbReference>
<dbReference type="InterPro" id="IPR012340">
    <property type="entry name" value="NA-bd_OB-fold"/>
</dbReference>
<dbReference type="RefSeq" id="WP_286217476.1">
    <property type="nucleotide sequence ID" value="NZ_AP027729.1"/>
</dbReference>
<feature type="domain" description="ATP-dependent DNA ligase family profile" evidence="6">
    <location>
        <begin position="193"/>
        <end position="316"/>
    </location>
</feature>
<dbReference type="EMBL" id="AP027729">
    <property type="protein sequence ID" value="BDZ43170.1"/>
    <property type="molecule type" value="Genomic_DNA"/>
</dbReference>